<dbReference type="PANTHER" id="PTHR41291">
    <property type="entry name" value="DNA ALKYLATION REPAIR PROTEIN"/>
    <property type="match status" value="1"/>
</dbReference>
<name>A0ABS2EY55_9BACE</name>
<dbReference type="SUPFAM" id="SSF48371">
    <property type="entry name" value="ARM repeat"/>
    <property type="match status" value="1"/>
</dbReference>
<evidence type="ECO:0000313" key="1">
    <source>
        <dbReference type="EMBL" id="MBM6759620.1"/>
    </source>
</evidence>
<protein>
    <submittedName>
        <fullName evidence="1">DNA alkylation repair protein</fullName>
    </submittedName>
</protein>
<comment type="caution">
    <text evidence="1">The sequence shown here is derived from an EMBL/GenBank/DDBJ whole genome shotgun (WGS) entry which is preliminary data.</text>
</comment>
<proteinExistence type="predicted"/>
<dbReference type="Proteomes" id="UP000703295">
    <property type="component" value="Unassembled WGS sequence"/>
</dbReference>
<dbReference type="InterPro" id="IPR016024">
    <property type="entry name" value="ARM-type_fold"/>
</dbReference>
<dbReference type="EMBL" id="JACJJW010000048">
    <property type="protein sequence ID" value="MBM6759620.1"/>
    <property type="molecule type" value="Genomic_DNA"/>
</dbReference>
<dbReference type="InterPro" id="IPR014825">
    <property type="entry name" value="DNA_alkylation"/>
</dbReference>
<dbReference type="Pfam" id="PF08713">
    <property type="entry name" value="DNA_alkylation"/>
    <property type="match status" value="1"/>
</dbReference>
<organism evidence="1 2">
    <name type="scientific">Bacteroides mediterraneensis</name>
    <dbReference type="NCBI Taxonomy" id="1841856"/>
    <lineage>
        <taxon>Bacteria</taxon>
        <taxon>Pseudomonadati</taxon>
        <taxon>Bacteroidota</taxon>
        <taxon>Bacteroidia</taxon>
        <taxon>Bacteroidales</taxon>
        <taxon>Bacteroidaceae</taxon>
        <taxon>Bacteroides</taxon>
    </lineage>
</organism>
<dbReference type="CDD" id="cd06561">
    <property type="entry name" value="AlkD_like"/>
    <property type="match status" value="1"/>
</dbReference>
<evidence type="ECO:0000313" key="2">
    <source>
        <dbReference type="Proteomes" id="UP000703295"/>
    </source>
</evidence>
<dbReference type="PANTHER" id="PTHR41291:SF1">
    <property type="entry name" value="DNA ALKYLATION REPAIR PROTEIN"/>
    <property type="match status" value="1"/>
</dbReference>
<accession>A0ABS2EY55</accession>
<keyword evidence="2" id="KW-1185">Reference proteome</keyword>
<sequence>MTEAEIHETIREIKSKFRLFMNGMISQSMREKGFDYKLNFGIEYPRIKEIAAEYEPNHELAQALWKENIRECKIMAGLLQPVETFYREIAEIWIEDMHYPELAEYTVMNLFQRLPYASEVVFPWMADEREYFQLCGYLLMTRLLMKGWALNERAEAEFLDQAFTVLEGNSDMRGVAAKAICKFAIQSRTNSRTVLRQLGNLQKSSKPEIRTIATELKNEIEYSL</sequence>
<gene>
    <name evidence="1" type="ORF">H6A31_13180</name>
</gene>
<reference evidence="1 2" key="1">
    <citation type="journal article" date="2021" name="Sci. Rep.">
        <title>The distribution of antibiotic resistance genes in chicken gut microbiota commensals.</title>
        <authorList>
            <person name="Juricova H."/>
            <person name="Matiasovicova J."/>
            <person name="Kubasova T."/>
            <person name="Cejkova D."/>
            <person name="Rychlik I."/>
        </authorList>
    </citation>
    <scope>NUCLEOTIDE SEQUENCE [LARGE SCALE GENOMIC DNA]</scope>
    <source>
        <strain evidence="1 2">An801</strain>
    </source>
</reference>